<dbReference type="AlphaFoldDB" id="A0A2W7MGC3"/>
<feature type="transmembrane region" description="Helical" evidence="6">
    <location>
        <begin position="51"/>
        <end position="69"/>
    </location>
</feature>
<evidence type="ECO:0000256" key="4">
    <source>
        <dbReference type="ARBA" id="ARBA00022989"/>
    </source>
</evidence>
<comment type="subcellular location">
    <subcellularLocation>
        <location evidence="1">Cell membrane</location>
        <topology evidence="1">Multi-pass membrane protein</topology>
    </subcellularLocation>
</comment>
<feature type="transmembrane region" description="Helical" evidence="6">
    <location>
        <begin position="233"/>
        <end position="252"/>
    </location>
</feature>
<dbReference type="Pfam" id="PF09678">
    <property type="entry name" value="Caa3_CtaG"/>
    <property type="match status" value="1"/>
</dbReference>
<dbReference type="OrthoDB" id="5024156at2"/>
<evidence type="ECO:0000256" key="6">
    <source>
        <dbReference type="SAM" id="Phobius"/>
    </source>
</evidence>
<comment type="caution">
    <text evidence="7">The sequence shown here is derived from an EMBL/GenBank/DDBJ whole genome shotgun (WGS) entry which is preliminary data.</text>
</comment>
<proteinExistence type="predicted"/>
<feature type="transmembrane region" description="Helical" evidence="6">
    <location>
        <begin position="125"/>
        <end position="146"/>
    </location>
</feature>
<keyword evidence="4 6" id="KW-1133">Transmembrane helix</keyword>
<dbReference type="RefSeq" id="WP_111439415.1">
    <property type="nucleotide sequence ID" value="NZ_QKZI01000002.1"/>
</dbReference>
<dbReference type="EMBL" id="QKZI01000002">
    <property type="protein sequence ID" value="PZX05903.1"/>
    <property type="molecule type" value="Genomic_DNA"/>
</dbReference>
<gene>
    <name evidence="7" type="ORF">C7437_102370</name>
</gene>
<feature type="transmembrane region" description="Helical" evidence="6">
    <location>
        <begin position="158"/>
        <end position="182"/>
    </location>
</feature>
<evidence type="ECO:0000313" key="7">
    <source>
        <dbReference type="EMBL" id="PZX05903.1"/>
    </source>
</evidence>
<name>A0A2W7MGC3_9BACI</name>
<evidence type="ECO:0000256" key="5">
    <source>
        <dbReference type="ARBA" id="ARBA00023136"/>
    </source>
</evidence>
<evidence type="ECO:0000313" key="8">
    <source>
        <dbReference type="Proteomes" id="UP000248646"/>
    </source>
</evidence>
<evidence type="ECO:0000256" key="3">
    <source>
        <dbReference type="ARBA" id="ARBA00022692"/>
    </source>
</evidence>
<feature type="transmembrane region" description="Helical" evidence="6">
    <location>
        <begin position="15"/>
        <end position="39"/>
    </location>
</feature>
<keyword evidence="8" id="KW-1185">Reference proteome</keyword>
<evidence type="ECO:0000256" key="2">
    <source>
        <dbReference type="ARBA" id="ARBA00022475"/>
    </source>
</evidence>
<accession>A0A2W7MGC3</accession>
<keyword evidence="5 6" id="KW-0472">Membrane</keyword>
<sequence>MHIDNHTHSHVSNDILVQIILAFPFILLLVIYLHAVYILNQHKRKWPIHRPVLWTIGILSAVVTVNGPLADLAHINFTAHMFGHILLGMLAPLLLALAAPMTLILRTLPVTASRSMIKVLGSKSIRVLSNPIITSLLNVGGLWLLYTTDLFVMMHEYSLVYLLVHLHIFMAGYFFTISFIYIDPIAHRTSFVFRSIVLLLALTAHSILSKYIYSHPPKGVSAVEAELGAKIMYYGGDVIEIVLVFIICQQWFKNSRPKVKESKQEVYL</sequence>
<dbReference type="GO" id="GO:0005886">
    <property type="term" value="C:plasma membrane"/>
    <property type="evidence" value="ECO:0007669"/>
    <property type="project" value="UniProtKB-SubCell"/>
</dbReference>
<evidence type="ECO:0000256" key="1">
    <source>
        <dbReference type="ARBA" id="ARBA00004651"/>
    </source>
</evidence>
<feature type="transmembrane region" description="Helical" evidence="6">
    <location>
        <begin position="191"/>
        <end position="213"/>
    </location>
</feature>
<keyword evidence="2" id="KW-1003">Cell membrane</keyword>
<feature type="transmembrane region" description="Helical" evidence="6">
    <location>
        <begin position="81"/>
        <end position="105"/>
    </location>
</feature>
<dbReference type="Proteomes" id="UP000248646">
    <property type="component" value="Unassembled WGS sequence"/>
</dbReference>
<protein>
    <submittedName>
        <fullName evidence="7">Putative membrane protein</fullName>
    </submittedName>
</protein>
<dbReference type="InterPro" id="IPR019108">
    <property type="entry name" value="Caa3_assmbl_CtaG-rel"/>
</dbReference>
<keyword evidence="3 6" id="KW-0812">Transmembrane</keyword>
<organism evidence="7 8">
    <name type="scientific">Psychrobacillus insolitus</name>
    <dbReference type="NCBI Taxonomy" id="1461"/>
    <lineage>
        <taxon>Bacteria</taxon>
        <taxon>Bacillati</taxon>
        <taxon>Bacillota</taxon>
        <taxon>Bacilli</taxon>
        <taxon>Bacillales</taxon>
        <taxon>Bacillaceae</taxon>
        <taxon>Psychrobacillus</taxon>
    </lineage>
</organism>
<reference evidence="7 8" key="1">
    <citation type="submission" date="2018-06" db="EMBL/GenBank/DDBJ databases">
        <title>Genomic Encyclopedia of Type Strains, Phase IV (KMG-IV): sequencing the most valuable type-strain genomes for metagenomic binning, comparative biology and taxonomic classification.</title>
        <authorList>
            <person name="Goeker M."/>
        </authorList>
    </citation>
    <scope>NUCLEOTIDE SEQUENCE [LARGE SCALE GENOMIC DNA]</scope>
    <source>
        <strain evidence="7 8">DSM 5</strain>
    </source>
</reference>